<dbReference type="RefSeq" id="WP_015481535.1">
    <property type="nucleotide sequence ID" value="NZ_FNUE01000001.1"/>
</dbReference>
<comment type="caution">
    <text evidence="1">The sequence shown here is derived from an EMBL/GenBank/DDBJ whole genome shotgun (WGS) entry which is preliminary data.</text>
</comment>
<sequence length="47" mass="5403">MKDLTNKYENAKSSSIEFMKNGQISAYLNSLLEMNKYKRLMVAITAN</sequence>
<evidence type="ECO:0000313" key="3">
    <source>
        <dbReference type="Proteomes" id="UP000037716"/>
    </source>
</evidence>
<dbReference type="STRING" id="1300348.I602_1159"/>
<accession>A0A0M9CGC1</accession>
<dbReference type="EMBL" id="LGBR01000001">
    <property type="protein sequence ID" value="KOY51599.1"/>
    <property type="molecule type" value="Genomic_DNA"/>
</dbReference>
<dbReference type="EMBL" id="FNUE01000001">
    <property type="protein sequence ID" value="SEE07687.1"/>
    <property type="molecule type" value="Genomic_DNA"/>
</dbReference>
<dbReference type="Proteomes" id="UP000037716">
    <property type="component" value="Unassembled WGS sequence"/>
</dbReference>
<dbReference type="Proteomes" id="UP000183071">
    <property type="component" value="Unassembled WGS sequence"/>
</dbReference>
<proteinExistence type="predicted"/>
<evidence type="ECO:0000313" key="1">
    <source>
        <dbReference type="EMBL" id="KOY51599.1"/>
    </source>
</evidence>
<organism evidence="1 3">
    <name type="scientific">Polaribacter dokdonensis DSW-5</name>
    <dbReference type="NCBI Taxonomy" id="1300348"/>
    <lineage>
        <taxon>Bacteria</taxon>
        <taxon>Pseudomonadati</taxon>
        <taxon>Bacteroidota</taxon>
        <taxon>Flavobacteriia</taxon>
        <taxon>Flavobacteriales</taxon>
        <taxon>Flavobacteriaceae</taxon>
    </lineage>
</organism>
<evidence type="ECO:0000313" key="2">
    <source>
        <dbReference type="EMBL" id="SEE07687.1"/>
    </source>
</evidence>
<keyword evidence="4" id="KW-1185">Reference proteome</keyword>
<protein>
    <submittedName>
        <fullName evidence="1">Uncharacterized protein</fullName>
    </submittedName>
</protein>
<evidence type="ECO:0000313" key="4">
    <source>
        <dbReference type="Proteomes" id="UP000183071"/>
    </source>
</evidence>
<reference evidence="2 4" key="2">
    <citation type="submission" date="2016-10" db="EMBL/GenBank/DDBJ databases">
        <authorList>
            <person name="Varghese N."/>
            <person name="Submissions S."/>
        </authorList>
    </citation>
    <scope>NUCLEOTIDE SEQUENCE [LARGE SCALE GENOMIC DNA]</scope>
    <source>
        <strain evidence="2 4">DSW-5</strain>
    </source>
</reference>
<dbReference type="AlphaFoldDB" id="A0A0M9CGC1"/>
<gene>
    <name evidence="1" type="ORF">I602_1159</name>
    <name evidence="2" type="ORF">SAMN05444353_0614</name>
</gene>
<name>A0A0M9CGC1_9FLAO</name>
<reference evidence="1 3" key="1">
    <citation type="submission" date="2015-07" db="EMBL/GenBank/DDBJ databases">
        <title>Genome of Polaribacter dokdonenesis DSW-5, isolated from seawater off Dokdo in Korea.</title>
        <authorList>
            <person name="Yoon K."/>
            <person name="Song J.Y."/>
            <person name="Kim J.F."/>
        </authorList>
    </citation>
    <scope>NUCLEOTIDE SEQUENCE [LARGE SCALE GENOMIC DNA]</scope>
    <source>
        <strain evidence="1 3">DSW-5</strain>
    </source>
</reference>